<gene>
    <name evidence="2" type="ORF">C9E81_06815</name>
</gene>
<keyword evidence="1" id="KW-0472">Membrane</keyword>
<comment type="caution">
    <text evidence="2">The sequence shown here is derived from an EMBL/GenBank/DDBJ whole genome shotgun (WGS) entry which is preliminary data.</text>
</comment>
<dbReference type="RefSeq" id="WP_122111543.1">
    <property type="nucleotide sequence ID" value="NZ_QOKZ01000002.1"/>
</dbReference>
<reference evidence="2 3" key="1">
    <citation type="submission" date="2018-07" db="EMBL/GenBank/DDBJ databases">
        <authorList>
            <person name="Zhang Y."/>
            <person name="Wang L."/>
            <person name="Ma S."/>
        </authorList>
    </citation>
    <scope>NUCLEOTIDE SEQUENCE [LARGE SCALE GENOMIC DNA]</scope>
    <source>
        <strain evidence="2 3">4-2</strain>
    </source>
</reference>
<proteinExistence type="predicted"/>
<name>A0A3M0MFB6_9RHOB</name>
<keyword evidence="3" id="KW-1185">Reference proteome</keyword>
<organism evidence="2 3">
    <name type="scientific">Paracoccus alkanivorans</name>
    <dbReference type="NCBI Taxonomy" id="2116655"/>
    <lineage>
        <taxon>Bacteria</taxon>
        <taxon>Pseudomonadati</taxon>
        <taxon>Pseudomonadota</taxon>
        <taxon>Alphaproteobacteria</taxon>
        <taxon>Rhodobacterales</taxon>
        <taxon>Paracoccaceae</taxon>
        <taxon>Paracoccus</taxon>
    </lineage>
</organism>
<sequence>MTGMGFELVAAITVGIGVAALLFAAMHAARKAGFSPPRWILPAGVGLSMIGYSVWNDYTWFDRARQQLPEGAELLAIGHDSQPWAPWTYLAPVVVRFATLDPGQISETGEGVKRARIMLIERRGPTRIVPQDFDCAKGMFSVAGGEWRKAETTDPAFGVVCEGEGG</sequence>
<accession>A0A3M0MFB6</accession>
<dbReference type="OrthoDB" id="8601734at2"/>
<dbReference type="EMBL" id="QOKZ01000002">
    <property type="protein sequence ID" value="RMC36376.1"/>
    <property type="molecule type" value="Genomic_DNA"/>
</dbReference>
<protein>
    <submittedName>
        <fullName evidence="2">Uncharacterized protein</fullName>
    </submittedName>
</protein>
<feature type="transmembrane region" description="Helical" evidence="1">
    <location>
        <begin position="38"/>
        <end position="55"/>
    </location>
</feature>
<evidence type="ECO:0000313" key="3">
    <source>
        <dbReference type="Proteomes" id="UP000273516"/>
    </source>
</evidence>
<keyword evidence="1" id="KW-0812">Transmembrane</keyword>
<keyword evidence="1" id="KW-1133">Transmembrane helix</keyword>
<dbReference type="Proteomes" id="UP000273516">
    <property type="component" value="Unassembled WGS sequence"/>
</dbReference>
<evidence type="ECO:0000313" key="2">
    <source>
        <dbReference type="EMBL" id="RMC36376.1"/>
    </source>
</evidence>
<dbReference type="AlphaFoldDB" id="A0A3M0MFB6"/>
<evidence type="ECO:0000256" key="1">
    <source>
        <dbReference type="SAM" id="Phobius"/>
    </source>
</evidence>